<dbReference type="InterPro" id="IPR027417">
    <property type="entry name" value="P-loop_NTPase"/>
</dbReference>
<evidence type="ECO:0000256" key="7">
    <source>
        <dbReference type="SAM" id="Phobius"/>
    </source>
</evidence>
<dbReference type="InterPro" id="IPR017871">
    <property type="entry name" value="ABC_transporter-like_CS"/>
</dbReference>
<dbReference type="PROSITE" id="PS50990">
    <property type="entry name" value="PEPTIDASE_C39"/>
    <property type="match status" value="1"/>
</dbReference>
<evidence type="ECO:0000313" key="11">
    <source>
        <dbReference type="EMBL" id="VDR30085.1"/>
    </source>
</evidence>
<dbReference type="SUPFAM" id="SSF90123">
    <property type="entry name" value="ABC transporter transmembrane region"/>
    <property type="match status" value="1"/>
</dbReference>
<dbReference type="KEGG" id="rtg:NCTC13098_06518"/>
<keyword evidence="3" id="KW-0547">Nucleotide-binding</keyword>
<dbReference type="InterPro" id="IPR036640">
    <property type="entry name" value="ABC1_TM_sf"/>
</dbReference>
<dbReference type="GO" id="GO:0005886">
    <property type="term" value="C:plasma membrane"/>
    <property type="evidence" value="ECO:0007669"/>
    <property type="project" value="UniProtKB-SubCell"/>
</dbReference>
<dbReference type="PROSITE" id="PS50929">
    <property type="entry name" value="ABC_TM1F"/>
    <property type="match status" value="1"/>
</dbReference>
<dbReference type="Pfam" id="PF00664">
    <property type="entry name" value="ABC_membrane"/>
    <property type="match status" value="1"/>
</dbReference>
<dbReference type="PANTHER" id="PTHR24221:SF606">
    <property type="entry name" value="COLICIN V SECRETION-PROCESSING ATP-BINDING PROTEIN"/>
    <property type="match status" value="1"/>
</dbReference>
<evidence type="ECO:0000259" key="9">
    <source>
        <dbReference type="PROSITE" id="PS50929"/>
    </source>
</evidence>
<keyword evidence="4" id="KW-0067">ATP-binding</keyword>
<reference evidence="11 12" key="1">
    <citation type="submission" date="2018-12" db="EMBL/GenBank/DDBJ databases">
        <authorList>
            <consortium name="Pathogen Informatics"/>
        </authorList>
    </citation>
    <scope>NUCLEOTIDE SEQUENCE [LARGE SCALE GENOMIC DNA]</scope>
    <source>
        <strain evidence="11 12">NCTC13098</strain>
    </source>
</reference>
<dbReference type="InterPro" id="IPR003593">
    <property type="entry name" value="AAA+_ATPase"/>
</dbReference>
<dbReference type="GO" id="GO:0016887">
    <property type="term" value="F:ATP hydrolysis activity"/>
    <property type="evidence" value="ECO:0007669"/>
    <property type="project" value="InterPro"/>
</dbReference>
<dbReference type="GO" id="GO:0006508">
    <property type="term" value="P:proteolysis"/>
    <property type="evidence" value="ECO:0007669"/>
    <property type="project" value="InterPro"/>
</dbReference>
<protein>
    <submittedName>
        <fullName evidence="11">RTX-I toxin determinant B</fullName>
    </submittedName>
</protein>
<keyword evidence="5 7" id="KW-1133">Transmembrane helix</keyword>
<dbReference type="Pfam" id="PF03412">
    <property type="entry name" value="Peptidase_C39"/>
    <property type="match status" value="1"/>
</dbReference>
<feature type="domain" description="ABC transmembrane type-1" evidence="9">
    <location>
        <begin position="179"/>
        <end position="458"/>
    </location>
</feature>
<sequence>MNKDVLDSIFRRINFSIRNKVPVIIQSESTECGNACLAMICGFYGKDIDLFNFRNIYGSSSHGTTLNALATVAQKAGLKTRALSLDIEEIRELRLPCVLHWSLNHFVVLVAVKGKRFVINDPALGRRVVHHKEISENFSGIALEAWPDSGFVQEKQRSRLKLRELMHNIVGLKSALTKILMLSVVIETVNLLLPMGTQVVTDHVITAHDENLLLVICVGLMFFTIFKTWVSMLRAWVSLKLNTLTDVQWKTSFFDHLIGLPLAFFEKRQLGDIQSRFASLDTIRSTFTNSIVSGIIDSIMTIGLLVMLSLYGGWLVWVVLGFTLCYAAMRAITYKFYRAINEELIVKRARSGSHFMETLYGIATIKSLNLKNRRSQHWLNTNIDVSNAGLKQTRFDMLFGGINTFINSTDQVVILWLGAQMVMDNTMTIGMYMAFNAYRGQFAQRAASLIDLTMQLKMLSLHNERISEIVYSEPEAESPVRKIFADDVGVSLEVQNLAYQYDLLSKPVFSNVNLSVAAGESVALIGASGIGKTTLLKVMSGLLTPERGDIFIGGFDINKIGINNFRSNIACVLQEDRLFSGSIADNISGFDDEMDQALIVDCAMRCNIHEEILRMPMGYETIIGELGAGISGGQKQRLLIARALYQKPKVLFMDEATSHLDINNEKMVNAAIESLNITRIIIAHRPSTIASADRIIDLAKLTSLPQQLTTETIL</sequence>
<dbReference type="EMBL" id="LR131271">
    <property type="protein sequence ID" value="VDR30085.1"/>
    <property type="molecule type" value="Genomic_DNA"/>
</dbReference>
<evidence type="ECO:0000259" key="10">
    <source>
        <dbReference type="PROSITE" id="PS50990"/>
    </source>
</evidence>
<proteinExistence type="predicted"/>
<dbReference type="InterPro" id="IPR039421">
    <property type="entry name" value="Type_1_exporter"/>
</dbReference>
<feature type="domain" description="ABC transporter" evidence="8">
    <location>
        <begin position="492"/>
        <end position="714"/>
    </location>
</feature>
<evidence type="ECO:0000256" key="6">
    <source>
        <dbReference type="ARBA" id="ARBA00023136"/>
    </source>
</evidence>
<evidence type="ECO:0000313" key="12">
    <source>
        <dbReference type="Proteomes" id="UP000274346"/>
    </source>
</evidence>
<dbReference type="GO" id="GO:0005524">
    <property type="term" value="F:ATP binding"/>
    <property type="evidence" value="ECO:0007669"/>
    <property type="project" value="UniProtKB-KW"/>
</dbReference>
<dbReference type="SMART" id="SM00382">
    <property type="entry name" value="AAA"/>
    <property type="match status" value="1"/>
</dbReference>
<dbReference type="Gene3D" id="3.40.50.300">
    <property type="entry name" value="P-loop containing nucleotide triphosphate hydrolases"/>
    <property type="match status" value="1"/>
</dbReference>
<dbReference type="SUPFAM" id="SSF52540">
    <property type="entry name" value="P-loop containing nucleoside triphosphate hydrolases"/>
    <property type="match status" value="1"/>
</dbReference>
<dbReference type="Gene3D" id="3.90.70.10">
    <property type="entry name" value="Cysteine proteinases"/>
    <property type="match status" value="1"/>
</dbReference>
<dbReference type="Gene3D" id="1.20.1560.10">
    <property type="entry name" value="ABC transporter type 1, transmembrane domain"/>
    <property type="match status" value="1"/>
</dbReference>
<evidence type="ECO:0000256" key="1">
    <source>
        <dbReference type="ARBA" id="ARBA00004651"/>
    </source>
</evidence>
<feature type="domain" description="Peptidase C39" evidence="10">
    <location>
        <begin position="26"/>
        <end position="145"/>
    </location>
</feature>
<keyword evidence="2 7" id="KW-0812">Transmembrane</keyword>
<dbReference type="Pfam" id="PF00005">
    <property type="entry name" value="ABC_tran"/>
    <property type="match status" value="1"/>
</dbReference>
<feature type="transmembrane region" description="Helical" evidence="7">
    <location>
        <begin position="212"/>
        <end position="230"/>
    </location>
</feature>
<dbReference type="GO" id="GO:0034040">
    <property type="term" value="F:ATPase-coupled lipid transmembrane transporter activity"/>
    <property type="evidence" value="ECO:0007669"/>
    <property type="project" value="TreeGrafter"/>
</dbReference>
<dbReference type="InterPro" id="IPR011527">
    <property type="entry name" value="ABC1_TM_dom"/>
</dbReference>
<dbReference type="PANTHER" id="PTHR24221">
    <property type="entry name" value="ATP-BINDING CASSETTE SUB-FAMILY B"/>
    <property type="match status" value="1"/>
</dbReference>
<evidence type="ECO:0000256" key="5">
    <source>
        <dbReference type="ARBA" id="ARBA00022989"/>
    </source>
</evidence>
<name>A0A3P8KKS2_RAOTE</name>
<dbReference type="PROSITE" id="PS00211">
    <property type="entry name" value="ABC_TRANSPORTER_1"/>
    <property type="match status" value="1"/>
</dbReference>
<dbReference type="InterPro" id="IPR005074">
    <property type="entry name" value="Peptidase_C39"/>
</dbReference>
<dbReference type="GO" id="GO:0008233">
    <property type="term" value="F:peptidase activity"/>
    <property type="evidence" value="ECO:0007669"/>
    <property type="project" value="InterPro"/>
</dbReference>
<dbReference type="Proteomes" id="UP000274346">
    <property type="component" value="Chromosome"/>
</dbReference>
<evidence type="ECO:0000259" key="8">
    <source>
        <dbReference type="PROSITE" id="PS50893"/>
    </source>
</evidence>
<feature type="transmembrane region" description="Helical" evidence="7">
    <location>
        <begin position="286"/>
        <end position="308"/>
    </location>
</feature>
<organism evidence="11 12">
    <name type="scientific">Raoultella terrigena</name>
    <name type="common">Klebsiella terrigena</name>
    <dbReference type="NCBI Taxonomy" id="577"/>
    <lineage>
        <taxon>Bacteria</taxon>
        <taxon>Pseudomonadati</taxon>
        <taxon>Pseudomonadota</taxon>
        <taxon>Gammaproteobacteria</taxon>
        <taxon>Enterobacterales</taxon>
        <taxon>Enterobacteriaceae</taxon>
        <taxon>Klebsiella/Raoultella group</taxon>
        <taxon>Raoultella</taxon>
    </lineage>
</organism>
<evidence type="ECO:0000256" key="3">
    <source>
        <dbReference type="ARBA" id="ARBA00022741"/>
    </source>
</evidence>
<comment type="subcellular location">
    <subcellularLocation>
        <location evidence="1">Cell membrane</location>
        <topology evidence="1">Multi-pass membrane protein</topology>
    </subcellularLocation>
</comment>
<dbReference type="PROSITE" id="PS50893">
    <property type="entry name" value="ABC_TRANSPORTER_2"/>
    <property type="match status" value="1"/>
</dbReference>
<keyword evidence="6 7" id="KW-0472">Membrane</keyword>
<dbReference type="AlphaFoldDB" id="A0A3P8KKS2"/>
<feature type="transmembrane region" description="Helical" evidence="7">
    <location>
        <begin position="314"/>
        <end position="332"/>
    </location>
</feature>
<evidence type="ECO:0000256" key="2">
    <source>
        <dbReference type="ARBA" id="ARBA00022692"/>
    </source>
</evidence>
<dbReference type="GO" id="GO:0140359">
    <property type="term" value="F:ABC-type transporter activity"/>
    <property type="evidence" value="ECO:0007669"/>
    <property type="project" value="InterPro"/>
</dbReference>
<accession>A0A3P8KKS2</accession>
<dbReference type="InterPro" id="IPR003439">
    <property type="entry name" value="ABC_transporter-like_ATP-bd"/>
</dbReference>
<gene>
    <name evidence="11" type="primary">apxIB</name>
    <name evidence="11" type="ORF">NCTC13098_06518</name>
</gene>
<evidence type="ECO:0000256" key="4">
    <source>
        <dbReference type="ARBA" id="ARBA00022840"/>
    </source>
</evidence>
<dbReference type="CDD" id="cd18567">
    <property type="entry name" value="ABC_6TM_CvaB_RaxB_like"/>
    <property type="match status" value="1"/>
</dbReference>